<evidence type="ECO:0000313" key="2">
    <source>
        <dbReference type="Ensembl" id="ENSCCEP00000022289.1"/>
    </source>
</evidence>
<feature type="compositionally biased region" description="Low complexity" evidence="1">
    <location>
        <begin position="32"/>
        <end position="44"/>
    </location>
</feature>
<dbReference type="Ensembl" id="ENSCCET00000033827.1">
    <property type="protein sequence ID" value="ENSCCEP00000022289.1"/>
    <property type="gene ID" value="ENSCCEG00000020118.1"/>
</dbReference>
<protein>
    <submittedName>
        <fullName evidence="2">Uncharacterized protein</fullName>
    </submittedName>
</protein>
<evidence type="ECO:0000313" key="3">
    <source>
        <dbReference type="Proteomes" id="UP000694410"/>
    </source>
</evidence>
<feature type="compositionally biased region" description="Polar residues" evidence="1">
    <location>
        <begin position="45"/>
        <end position="61"/>
    </location>
</feature>
<feature type="region of interest" description="Disordered" evidence="1">
    <location>
        <begin position="1"/>
        <end position="101"/>
    </location>
</feature>
<accession>A0A8C0ZI93</accession>
<name>A0A8C0ZI93_CYACU</name>
<reference evidence="2" key="2">
    <citation type="submission" date="2025-09" db="UniProtKB">
        <authorList>
            <consortium name="Ensembl"/>
        </authorList>
    </citation>
    <scope>IDENTIFICATION</scope>
</reference>
<dbReference type="Proteomes" id="UP000694410">
    <property type="component" value="Unplaced"/>
</dbReference>
<keyword evidence="3" id="KW-1185">Reference proteome</keyword>
<reference evidence="2" key="1">
    <citation type="submission" date="2025-08" db="UniProtKB">
        <authorList>
            <consortium name="Ensembl"/>
        </authorList>
    </citation>
    <scope>IDENTIFICATION</scope>
</reference>
<sequence length="101" mass="10774">MAVQQGPAPGVQHIRQGVQAPRQSSDHSPSPAEAAEAALELAAEQSSCPFTWGQPMQLSSHPSRDTAELGTSSTRIQPGYQEILPNNCRHSNEGKSNLSIK</sequence>
<evidence type="ECO:0000256" key="1">
    <source>
        <dbReference type="SAM" id="MobiDB-lite"/>
    </source>
</evidence>
<proteinExistence type="predicted"/>
<dbReference type="AlphaFoldDB" id="A0A8C0ZI93"/>
<organism evidence="2 3">
    <name type="scientific">Cyanistes caeruleus</name>
    <name type="common">Eurasian blue tit</name>
    <name type="synonym">Parus caeruleus</name>
    <dbReference type="NCBI Taxonomy" id="156563"/>
    <lineage>
        <taxon>Eukaryota</taxon>
        <taxon>Metazoa</taxon>
        <taxon>Chordata</taxon>
        <taxon>Craniata</taxon>
        <taxon>Vertebrata</taxon>
        <taxon>Euteleostomi</taxon>
        <taxon>Archelosauria</taxon>
        <taxon>Archosauria</taxon>
        <taxon>Dinosauria</taxon>
        <taxon>Saurischia</taxon>
        <taxon>Theropoda</taxon>
        <taxon>Coelurosauria</taxon>
        <taxon>Aves</taxon>
        <taxon>Neognathae</taxon>
        <taxon>Neoaves</taxon>
        <taxon>Telluraves</taxon>
        <taxon>Australaves</taxon>
        <taxon>Passeriformes</taxon>
        <taxon>Paridae</taxon>
        <taxon>Cyanistes</taxon>
    </lineage>
</organism>